<dbReference type="CDD" id="cd02195">
    <property type="entry name" value="SelD"/>
    <property type="match status" value="1"/>
</dbReference>
<dbReference type="EMBL" id="BAABDM010000012">
    <property type="protein sequence ID" value="GAA4105778.1"/>
    <property type="molecule type" value="Genomic_DNA"/>
</dbReference>
<keyword evidence="2" id="KW-0547">Nucleotide-binding</keyword>
<evidence type="ECO:0000313" key="10">
    <source>
        <dbReference type="Proteomes" id="UP001500392"/>
    </source>
</evidence>
<organism evidence="9 10">
    <name type="scientific">Zhongshania borealis</name>
    <dbReference type="NCBI Taxonomy" id="889488"/>
    <lineage>
        <taxon>Bacteria</taxon>
        <taxon>Pseudomonadati</taxon>
        <taxon>Pseudomonadota</taxon>
        <taxon>Gammaproteobacteria</taxon>
        <taxon>Cellvibrionales</taxon>
        <taxon>Spongiibacteraceae</taxon>
        <taxon>Zhongshania</taxon>
    </lineage>
</organism>
<dbReference type="NCBIfam" id="TIGR03169">
    <property type="entry name" value="Nterm_to_SelD"/>
    <property type="match status" value="1"/>
</dbReference>
<accession>A0ABP7X670</accession>
<dbReference type="Gene3D" id="3.50.50.100">
    <property type="match status" value="1"/>
</dbReference>
<keyword evidence="3" id="KW-0418">Kinase</keyword>
<evidence type="ECO:0000313" key="9">
    <source>
        <dbReference type="EMBL" id="GAA4105778.1"/>
    </source>
</evidence>
<evidence type="ECO:0000256" key="2">
    <source>
        <dbReference type="ARBA" id="ARBA00022741"/>
    </source>
</evidence>
<evidence type="ECO:0000256" key="1">
    <source>
        <dbReference type="ARBA" id="ARBA00022679"/>
    </source>
</evidence>
<dbReference type="Gene3D" id="3.30.1330.10">
    <property type="entry name" value="PurM-like, N-terminal domain"/>
    <property type="match status" value="1"/>
</dbReference>
<dbReference type="InterPro" id="IPR036921">
    <property type="entry name" value="PurM-like_N_sf"/>
</dbReference>
<evidence type="ECO:0000256" key="5">
    <source>
        <dbReference type="ARBA" id="ARBA00023266"/>
    </source>
</evidence>
<reference evidence="10" key="1">
    <citation type="journal article" date="2019" name="Int. J. Syst. Evol. Microbiol.">
        <title>The Global Catalogue of Microorganisms (GCM) 10K type strain sequencing project: providing services to taxonomists for standard genome sequencing and annotation.</title>
        <authorList>
            <consortium name="The Broad Institute Genomics Platform"/>
            <consortium name="The Broad Institute Genome Sequencing Center for Infectious Disease"/>
            <person name="Wu L."/>
            <person name="Ma J."/>
        </authorList>
    </citation>
    <scope>NUCLEOTIDE SEQUENCE [LARGE SCALE GENOMIC DNA]</scope>
    <source>
        <strain evidence="10">JCM 17304</strain>
    </source>
</reference>
<dbReference type="Gene3D" id="3.90.650.10">
    <property type="entry name" value="PurM-like C-terminal domain"/>
    <property type="match status" value="1"/>
</dbReference>
<dbReference type="InterPro" id="IPR036188">
    <property type="entry name" value="FAD/NAD-bd_sf"/>
</dbReference>
<dbReference type="SUPFAM" id="SSF56042">
    <property type="entry name" value="PurM C-terminal domain-like"/>
    <property type="match status" value="1"/>
</dbReference>
<dbReference type="Proteomes" id="UP001500392">
    <property type="component" value="Unassembled WGS sequence"/>
</dbReference>
<keyword evidence="10" id="KW-1185">Reference proteome</keyword>
<dbReference type="SUPFAM" id="SSF55326">
    <property type="entry name" value="PurM N-terminal domain-like"/>
    <property type="match status" value="1"/>
</dbReference>
<dbReference type="SUPFAM" id="SSF51905">
    <property type="entry name" value="FAD/NAD(P)-binding domain"/>
    <property type="match status" value="2"/>
</dbReference>
<dbReference type="InterPro" id="IPR016188">
    <property type="entry name" value="PurM-like_N"/>
</dbReference>
<evidence type="ECO:0000256" key="4">
    <source>
        <dbReference type="ARBA" id="ARBA00022840"/>
    </source>
</evidence>
<dbReference type="Pfam" id="PF00586">
    <property type="entry name" value="AIRS"/>
    <property type="match status" value="1"/>
</dbReference>
<dbReference type="PANTHER" id="PTHR10256">
    <property type="entry name" value="SELENIDE, WATER DIKINASE"/>
    <property type="match status" value="1"/>
</dbReference>
<name>A0ABP7X670_9GAMM</name>
<dbReference type="InterPro" id="IPR004536">
    <property type="entry name" value="SPS/SelD"/>
</dbReference>
<evidence type="ECO:0000259" key="6">
    <source>
        <dbReference type="Pfam" id="PF00586"/>
    </source>
</evidence>
<dbReference type="Pfam" id="PF07992">
    <property type="entry name" value="Pyr_redox_2"/>
    <property type="match status" value="1"/>
</dbReference>
<dbReference type="InterPro" id="IPR023753">
    <property type="entry name" value="FAD/NAD-binding_dom"/>
</dbReference>
<dbReference type="RefSeq" id="WP_344938693.1">
    <property type="nucleotide sequence ID" value="NZ_BAABDM010000012.1"/>
</dbReference>
<keyword evidence="5" id="KW-0711">Selenium</keyword>
<gene>
    <name evidence="9" type="ORF">GCM10022414_35680</name>
</gene>
<sequence>MTPPATTYYQDLILVGGGHAHAQVIKMWGMRPLPGVRLTLISPQVQTPYSGMLPGLVAGHYRFDDAHIDLMRLCQFAGARFIQASVERLDLNKRELWLANAPSRPAIGFDLLSINSGITPDLSLPGIAEFATPVKPISALYPRWQQCLKQLHDSSESAAITVVGGGAAGVELILAMHHAIQQRNIRRPVTLHLVYRSSHILSSYPERVRKPIEVQLSNCGIQLHANCEVTKLSAGSIHFNNSTAPLKSEHTFWCTQASAATWPQQSGLATDSKGFIQLLDTLQSTSHDFVFAAGDIAQQTKHPRPAAGVFAVRQGPVLFENLQRKFLAKPLKQHRPQQNFLSILALGDKQAIAHRPLWPTLRGDWVWRWKHRIDQRFMDMFSKQSMKPPSPTSAIVDPVISGSETPAPHAELAMRCGGCGAKIGASSLSKVIRQLQPVQRDDVVWGLDSADDAAAIRINNSNDDGQPQLLLQSIDHFRAFIDEPYLLGQIAAQHALSDLFAMNAAPQSALALASLPFGGDKIIERDLLQLMSGAVKVLNDNNCSLTGGHSSEASELSIGFAVNGLAADDAILNKSTLHAGQVLILTQALGTGTLFAAHGQLQAEGKWLETAIAAMLSSNRRAGEIFKAHASTACTDITGFGLIGHLIEMLKPSGLSARIKLNNIPALDGALCCLANGISSSLQAQNQRLSIAIKGADSWINHPCYPLLFDPQTSGGLLASVPPNRADACLLALHKAGYPSASIIGGAYANADIASTIELSE</sequence>
<feature type="domain" description="PurM-like N-terminal" evidence="6">
    <location>
        <begin position="451"/>
        <end position="565"/>
    </location>
</feature>
<evidence type="ECO:0000259" key="8">
    <source>
        <dbReference type="Pfam" id="PF07992"/>
    </source>
</evidence>
<evidence type="ECO:0000259" key="7">
    <source>
        <dbReference type="Pfam" id="PF02769"/>
    </source>
</evidence>
<keyword evidence="4" id="KW-0067">ATP-binding</keyword>
<dbReference type="NCBIfam" id="TIGR00476">
    <property type="entry name" value="selD"/>
    <property type="match status" value="1"/>
</dbReference>
<comment type="caution">
    <text evidence="9">The sequence shown here is derived from an EMBL/GenBank/DDBJ whole genome shotgun (WGS) entry which is preliminary data.</text>
</comment>
<feature type="domain" description="PurM-like C-terminal" evidence="7">
    <location>
        <begin position="579"/>
        <end position="750"/>
    </location>
</feature>
<proteinExistence type="predicted"/>
<protein>
    <recommendedName>
        <fullName evidence="11">Selenide, water dikinase SelD</fullName>
    </recommendedName>
</protein>
<feature type="domain" description="FAD/NAD(P)-binding" evidence="8">
    <location>
        <begin position="11"/>
        <end position="315"/>
    </location>
</feature>
<evidence type="ECO:0000256" key="3">
    <source>
        <dbReference type="ARBA" id="ARBA00022777"/>
    </source>
</evidence>
<dbReference type="PANTHER" id="PTHR10256:SF0">
    <property type="entry name" value="INACTIVE SELENIDE, WATER DIKINASE-LIKE PROTEIN-RELATED"/>
    <property type="match status" value="1"/>
</dbReference>
<dbReference type="Pfam" id="PF02769">
    <property type="entry name" value="AIRS_C"/>
    <property type="match status" value="1"/>
</dbReference>
<dbReference type="InterPro" id="IPR017584">
    <property type="entry name" value="Pyridine_nucleo_diS_OxRdtase_N"/>
</dbReference>
<evidence type="ECO:0008006" key="11">
    <source>
        <dbReference type="Google" id="ProtNLM"/>
    </source>
</evidence>
<dbReference type="InterPro" id="IPR010918">
    <property type="entry name" value="PurM-like_C_dom"/>
</dbReference>
<dbReference type="InterPro" id="IPR036676">
    <property type="entry name" value="PurM-like_C_sf"/>
</dbReference>
<keyword evidence="1" id="KW-0808">Transferase</keyword>